<dbReference type="EMBL" id="CP126662">
    <property type="protein sequence ID" value="WKA04755.1"/>
    <property type="molecule type" value="Genomic_DNA"/>
</dbReference>
<name>A0ABY9DDU4_VITVI</name>
<sequence>MDNQHDINGVESLMVLACEKAIESASLLLCGVFGILNGCSVLQLKAHSIRLNAKSTLRMSSQFELYHCTIAKPSNRTFSTNFLIDLLTCCFSVRILEVLMGALDGSVLFDNDRNSFATSFCSRAEEVIFSNNSVKRLRSATII</sequence>
<evidence type="ECO:0000313" key="1">
    <source>
        <dbReference type="EMBL" id="WKA04755.1"/>
    </source>
</evidence>
<proteinExistence type="predicted"/>
<accession>A0ABY9DDU4</accession>
<keyword evidence="2" id="KW-1185">Reference proteome</keyword>
<organism evidence="1 2">
    <name type="scientific">Vitis vinifera</name>
    <name type="common">Grape</name>
    <dbReference type="NCBI Taxonomy" id="29760"/>
    <lineage>
        <taxon>Eukaryota</taxon>
        <taxon>Viridiplantae</taxon>
        <taxon>Streptophyta</taxon>
        <taxon>Embryophyta</taxon>
        <taxon>Tracheophyta</taxon>
        <taxon>Spermatophyta</taxon>
        <taxon>Magnoliopsida</taxon>
        <taxon>eudicotyledons</taxon>
        <taxon>Gunneridae</taxon>
        <taxon>Pentapetalae</taxon>
        <taxon>rosids</taxon>
        <taxon>Vitales</taxon>
        <taxon>Vitaceae</taxon>
        <taxon>Viteae</taxon>
        <taxon>Vitis</taxon>
    </lineage>
</organism>
<gene>
    <name evidence="1" type="ORF">VitviT2T_022762</name>
</gene>
<reference evidence="1 2" key="1">
    <citation type="journal article" date="2023" name="Hortic Res">
        <title>The complete reference genome for grapevine (Vitis vinifera L.) genetics and breeding.</title>
        <authorList>
            <person name="Shi X."/>
            <person name="Cao S."/>
            <person name="Wang X."/>
            <person name="Huang S."/>
            <person name="Wang Y."/>
            <person name="Liu Z."/>
            <person name="Liu W."/>
            <person name="Leng X."/>
            <person name="Peng Y."/>
            <person name="Wang N."/>
            <person name="Wang Y."/>
            <person name="Ma Z."/>
            <person name="Xu X."/>
            <person name="Zhang F."/>
            <person name="Xue H."/>
            <person name="Zhong H."/>
            <person name="Wang Y."/>
            <person name="Zhang K."/>
            <person name="Velt A."/>
            <person name="Avia K."/>
            <person name="Holtgrawe D."/>
            <person name="Grimplet J."/>
            <person name="Matus J.T."/>
            <person name="Ware D."/>
            <person name="Wu X."/>
            <person name="Wang H."/>
            <person name="Liu C."/>
            <person name="Fang Y."/>
            <person name="Rustenholz C."/>
            <person name="Cheng Z."/>
            <person name="Xiao H."/>
            <person name="Zhou Y."/>
        </authorList>
    </citation>
    <scope>NUCLEOTIDE SEQUENCE [LARGE SCALE GENOMIC DNA]</scope>
    <source>
        <strain evidence="2">cv. Pinot noir / PN40024</strain>
        <tissue evidence="1">Leaf</tissue>
    </source>
</reference>
<evidence type="ECO:0000313" key="2">
    <source>
        <dbReference type="Proteomes" id="UP001227230"/>
    </source>
</evidence>
<protein>
    <submittedName>
        <fullName evidence="1">Uncharacterized protein</fullName>
    </submittedName>
</protein>
<dbReference type="Proteomes" id="UP001227230">
    <property type="component" value="Chromosome 15"/>
</dbReference>